<proteinExistence type="predicted"/>
<sequence>MSAPEPRKQKASRALLHRLFGDAANVWVIHYSCESFYERKDGRSPRITSIAIRKLDAGQTVSFSIHQVAELGGIDLTGITAQYDALERKMLDAYFAHIGSHRGMKYLHWNMRDINYGFAAIEHRYRVLGGQPYVISDDNKFDLARLLIDIYGVGYTGHPRLTTILEKNRVDPRDFLNGASEAEAFEQQNYVGLHQSTLRKVDVLANIAGRAYDRSLKTNTSWWEMHGGTLRTFLNFAAENRPFQLIAGLASIIGLAITFNPGLPGSVLAAIKLAGGLTQP</sequence>
<dbReference type="EMBL" id="FOCI01000011">
    <property type="protein sequence ID" value="SEN21641.1"/>
    <property type="molecule type" value="Genomic_DNA"/>
</dbReference>
<accession>A0A1H8EPX6</accession>
<evidence type="ECO:0000313" key="1">
    <source>
        <dbReference type="EMBL" id="SEN21641.1"/>
    </source>
</evidence>
<name>A0A1H8EPX6_9RHOB</name>
<organism evidence="1 2">
    <name type="scientific">Loktanella fryxellensis</name>
    <dbReference type="NCBI Taxonomy" id="245187"/>
    <lineage>
        <taxon>Bacteria</taxon>
        <taxon>Pseudomonadati</taxon>
        <taxon>Pseudomonadota</taxon>
        <taxon>Alphaproteobacteria</taxon>
        <taxon>Rhodobacterales</taxon>
        <taxon>Roseobacteraceae</taxon>
        <taxon>Loktanella</taxon>
    </lineage>
</organism>
<dbReference type="AlphaFoldDB" id="A0A1H8EPX6"/>
<dbReference type="RefSeq" id="WP_177174631.1">
    <property type="nucleotide sequence ID" value="NZ_FOCI01000011.1"/>
</dbReference>
<gene>
    <name evidence="1" type="ORF">SAMN04488003_11161</name>
</gene>
<evidence type="ECO:0000313" key="2">
    <source>
        <dbReference type="Proteomes" id="UP000199585"/>
    </source>
</evidence>
<dbReference type="Proteomes" id="UP000199585">
    <property type="component" value="Unassembled WGS sequence"/>
</dbReference>
<keyword evidence="2" id="KW-1185">Reference proteome</keyword>
<reference evidence="1 2" key="1">
    <citation type="submission" date="2016-10" db="EMBL/GenBank/DDBJ databases">
        <authorList>
            <person name="de Groot N.N."/>
        </authorList>
    </citation>
    <scope>NUCLEOTIDE SEQUENCE [LARGE SCALE GENOMIC DNA]</scope>
    <source>
        <strain evidence="1 2">DSM 16213</strain>
    </source>
</reference>
<protein>
    <submittedName>
        <fullName evidence="1">Uncharacterized protein</fullName>
    </submittedName>
</protein>